<dbReference type="HOGENOM" id="CLU_033536_9_1_1"/>
<keyword evidence="10" id="KW-1133">Transmembrane helix</keyword>
<name>A0A0C9UIU5_SPHS4</name>
<dbReference type="GO" id="GO:0004581">
    <property type="term" value="F:dolichyl-phosphate beta-glucosyltransferase activity"/>
    <property type="evidence" value="ECO:0007669"/>
    <property type="project" value="UniProtKB-EC"/>
</dbReference>
<dbReference type="InterPro" id="IPR001173">
    <property type="entry name" value="Glyco_trans_2-like"/>
</dbReference>
<feature type="domain" description="Glycosyltransferase 2-like" evidence="13">
    <location>
        <begin position="24"/>
        <end position="201"/>
    </location>
</feature>
<dbReference type="Pfam" id="PF00535">
    <property type="entry name" value="Glycos_transf_2"/>
    <property type="match status" value="1"/>
</dbReference>
<evidence type="ECO:0000256" key="4">
    <source>
        <dbReference type="ARBA" id="ARBA00012583"/>
    </source>
</evidence>
<evidence type="ECO:0000256" key="1">
    <source>
        <dbReference type="ARBA" id="ARBA00004389"/>
    </source>
</evidence>
<comment type="subcellular location">
    <subcellularLocation>
        <location evidence="1">Endoplasmic reticulum membrane</location>
        <topology evidence="1">Single-pass membrane protein</topology>
    </subcellularLocation>
</comment>
<comment type="catalytic activity">
    <reaction evidence="12">
        <text>a di-trans,poly-cis-dolichyl phosphate + UDP-alpha-D-glucose = a di-trans,poly-cis-dolichyl beta-D-glucosyl phosphate + UDP</text>
        <dbReference type="Rhea" id="RHEA:15401"/>
        <dbReference type="Rhea" id="RHEA-COMP:19498"/>
        <dbReference type="Rhea" id="RHEA-COMP:19502"/>
        <dbReference type="ChEBI" id="CHEBI:57525"/>
        <dbReference type="ChEBI" id="CHEBI:57683"/>
        <dbReference type="ChEBI" id="CHEBI:58223"/>
        <dbReference type="ChEBI" id="CHEBI:58885"/>
        <dbReference type="EC" id="2.4.1.117"/>
    </reaction>
    <physiologicalReaction direction="left-to-right" evidence="12">
        <dbReference type="Rhea" id="RHEA:15402"/>
    </physiologicalReaction>
</comment>
<evidence type="ECO:0000256" key="9">
    <source>
        <dbReference type="ARBA" id="ARBA00022968"/>
    </source>
</evidence>
<dbReference type="EMBL" id="KN837195">
    <property type="protein sequence ID" value="KIJ34799.1"/>
    <property type="molecule type" value="Genomic_DNA"/>
</dbReference>
<keyword evidence="5" id="KW-0328">Glycosyltransferase</keyword>
<keyword evidence="6 14" id="KW-0808">Transferase</keyword>
<evidence type="ECO:0000256" key="5">
    <source>
        <dbReference type="ARBA" id="ARBA00022676"/>
    </source>
</evidence>
<accession>A0A0C9UIU5</accession>
<evidence type="ECO:0000313" key="15">
    <source>
        <dbReference type="Proteomes" id="UP000054279"/>
    </source>
</evidence>
<evidence type="ECO:0000256" key="8">
    <source>
        <dbReference type="ARBA" id="ARBA00022824"/>
    </source>
</evidence>
<evidence type="ECO:0000256" key="11">
    <source>
        <dbReference type="ARBA" id="ARBA00023136"/>
    </source>
</evidence>
<dbReference type="CDD" id="cd04188">
    <property type="entry name" value="DPG_synthase"/>
    <property type="match status" value="1"/>
</dbReference>
<reference evidence="14 15" key="1">
    <citation type="submission" date="2014-06" db="EMBL/GenBank/DDBJ databases">
        <title>Evolutionary Origins and Diversification of the Mycorrhizal Mutualists.</title>
        <authorList>
            <consortium name="DOE Joint Genome Institute"/>
            <consortium name="Mycorrhizal Genomics Consortium"/>
            <person name="Kohler A."/>
            <person name="Kuo A."/>
            <person name="Nagy L.G."/>
            <person name="Floudas D."/>
            <person name="Copeland A."/>
            <person name="Barry K.W."/>
            <person name="Cichocki N."/>
            <person name="Veneault-Fourrey C."/>
            <person name="LaButti K."/>
            <person name="Lindquist E.A."/>
            <person name="Lipzen A."/>
            <person name="Lundell T."/>
            <person name="Morin E."/>
            <person name="Murat C."/>
            <person name="Riley R."/>
            <person name="Ohm R."/>
            <person name="Sun H."/>
            <person name="Tunlid A."/>
            <person name="Henrissat B."/>
            <person name="Grigoriev I.V."/>
            <person name="Hibbett D.S."/>
            <person name="Martin F."/>
        </authorList>
    </citation>
    <scope>NUCLEOTIDE SEQUENCE [LARGE SCALE GENOMIC DNA]</scope>
    <source>
        <strain evidence="14 15">SS14</strain>
    </source>
</reference>
<dbReference type="PANTHER" id="PTHR10859:SF91">
    <property type="entry name" value="DOLICHYL-PHOSPHATE BETA-GLUCOSYLTRANSFERASE"/>
    <property type="match status" value="1"/>
</dbReference>
<dbReference type="Gene3D" id="3.90.550.10">
    <property type="entry name" value="Spore Coat Polysaccharide Biosynthesis Protein SpsA, Chain A"/>
    <property type="match status" value="1"/>
</dbReference>
<dbReference type="InterPro" id="IPR035518">
    <property type="entry name" value="DPG_synthase"/>
</dbReference>
<dbReference type="SUPFAM" id="SSF53448">
    <property type="entry name" value="Nucleotide-diphospho-sugar transferases"/>
    <property type="match status" value="1"/>
</dbReference>
<evidence type="ECO:0000256" key="12">
    <source>
        <dbReference type="ARBA" id="ARBA00045097"/>
    </source>
</evidence>
<evidence type="ECO:0000256" key="6">
    <source>
        <dbReference type="ARBA" id="ARBA00022679"/>
    </source>
</evidence>
<evidence type="ECO:0000256" key="2">
    <source>
        <dbReference type="ARBA" id="ARBA00004922"/>
    </source>
</evidence>
<keyword evidence="7" id="KW-0812">Transmembrane</keyword>
<dbReference type="PANTHER" id="PTHR10859">
    <property type="entry name" value="GLYCOSYL TRANSFERASE"/>
    <property type="match status" value="1"/>
</dbReference>
<dbReference type="InterPro" id="IPR029044">
    <property type="entry name" value="Nucleotide-diphossugar_trans"/>
</dbReference>
<organism evidence="14 15">
    <name type="scientific">Sphaerobolus stellatus (strain SS14)</name>
    <dbReference type="NCBI Taxonomy" id="990650"/>
    <lineage>
        <taxon>Eukaryota</taxon>
        <taxon>Fungi</taxon>
        <taxon>Dikarya</taxon>
        <taxon>Basidiomycota</taxon>
        <taxon>Agaricomycotina</taxon>
        <taxon>Agaricomycetes</taxon>
        <taxon>Phallomycetidae</taxon>
        <taxon>Geastrales</taxon>
        <taxon>Sphaerobolaceae</taxon>
        <taxon>Sphaerobolus</taxon>
    </lineage>
</organism>
<dbReference type="GO" id="GO:0006487">
    <property type="term" value="P:protein N-linked glycosylation"/>
    <property type="evidence" value="ECO:0007669"/>
    <property type="project" value="TreeGrafter"/>
</dbReference>
<proteinExistence type="inferred from homology"/>
<evidence type="ECO:0000256" key="3">
    <source>
        <dbReference type="ARBA" id="ARBA00006739"/>
    </source>
</evidence>
<evidence type="ECO:0000256" key="7">
    <source>
        <dbReference type="ARBA" id="ARBA00022692"/>
    </source>
</evidence>
<keyword evidence="9" id="KW-0735">Signal-anchor</keyword>
<sequence>MCADSPTKPLQLPSLFDPPSVALSVIVPAYNETDRLTPMLEAALEHLTSGSTRSYEVVIVDDGSKDATVALAISLAQKHPESDIRVVKLDHNVGKGGAVRHGFLHSRGERLLMVDADGASRFQDVELLWKAMDDIEKDGRSIAVGSRAHMVNTEAVVKRSAIRNFLMHGFHLVLRTLGVGHIRDTQCGFKLFSRKAAQEVFPTLHLKTWVFDVELLIKAQLLDIPVSEVPIAWHEVAGSKLSIVSDSLGMFKDLVILRLNYALGRWQVTRDREKRD</sequence>
<keyword evidence="8" id="KW-0256">Endoplasmic reticulum</keyword>
<protein>
    <recommendedName>
        <fullName evidence="4">dolichyl-phosphate beta-glucosyltransferase</fullName>
        <ecNumber evidence="4">2.4.1.117</ecNumber>
    </recommendedName>
</protein>
<dbReference type="Proteomes" id="UP000054279">
    <property type="component" value="Unassembled WGS sequence"/>
</dbReference>
<keyword evidence="11" id="KW-0472">Membrane</keyword>
<keyword evidence="15" id="KW-1185">Reference proteome</keyword>
<comment type="similarity">
    <text evidence="3">Belongs to the glycosyltransferase 2 family.</text>
</comment>
<evidence type="ECO:0000313" key="14">
    <source>
        <dbReference type="EMBL" id="KIJ34799.1"/>
    </source>
</evidence>
<evidence type="ECO:0000256" key="10">
    <source>
        <dbReference type="ARBA" id="ARBA00022989"/>
    </source>
</evidence>
<comment type="pathway">
    <text evidence="2">Protein modification; protein glycosylation.</text>
</comment>
<dbReference type="OrthoDB" id="3784at2759"/>
<gene>
    <name evidence="14" type="ORF">M422DRAFT_181553</name>
</gene>
<evidence type="ECO:0000259" key="13">
    <source>
        <dbReference type="Pfam" id="PF00535"/>
    </source>
</evidence>
<dbReference type="AlphaFoldDB" id="A0A0C9UIU5"/>
<dbReference type="GO" id="GO:0005789">
    <property type="term" value="C:endoplasmic reticulum membrane"/>
    <property type="evidence" value="ECO:0007669"/>
    <property type="project" value="UniProtKB-SubCell"/>
</dbReference>
<dbReference type="EC" id="2.4.1.117" evidence="4"/>